<keyword evidence="1" id="KW-0732">Signal</keyword>
<dbReference type="EMBL" id="KC246776">
    <property type="protein sequence ID" value="AHF23834.1"/>
    <property type="molecule type" value="Genomic_DNA"/>
</dbReference>
<accession>W0FK92</accession>
<sequence length="536" mass="59740">MKRILALVLALALFATLGITSAFAADDGFVDGKFTETRTITVRLFQRGDNVPETSPWAEYIKNGMKEKYNVNVEFSVCGRWDDETDLGNLLAAQNAPDVIYTYAYPTVLNYADMGGIIDLAPYIEEYKDLLPNLFNLLGEENVYWDKDPESGKLWALETRLVNNARINTFIRKDWLDKLGMALPTNKAEFEACLVAFRDNAELLLGADAAKMVPYSTSQDIGWRNNILTVSFVPDAITDEELYIRGFDDRQQFLPGAKEAMRLLNKWYNEGLVWKDFALYGDGDTTEDDNLKAGFVGAFQHNYDYPYRNGEDSIEANIKRAAGEDAEFVAVDCFENDAGIYRKYLGSTVDRKVCFPTTNKEVLASLLYLDFISQPDTILFLQTGVEGKNHERAENGAYMMKAVDASDPYTQASLNNIDFTMTCNGQYLGEYTEASFAYGYAPVNPEVVQTAYAVAMNGGRVPGHFSLPAIEAETGVGTTLSDERNSFLNKAVTAPVDQFDAVYDAGVENYMAIGGEAIMNERAEKLEAATGYKFEK</sequence>
<dbReference type="PANTHER" id="PTHR43649:SF12">
    <property type="entry name" value="DIACETYLCHITOBIOSE BINDING PROTEIN DASA"/>
    <property type="match status" value="1"/>
</dbReference>
<feature type="signal peptide" evidence="1">
    <location>
        <begin position="1"/>
        <end position="24"/>
    </location>
</feature>
<dbReference type="PANTHER" id="PTHR43649">
    <property type="entry name" value="ARABINOSE-BINDING PROTEIN-RELATED"/>
    <property type="match status" value="1"/>
</dbReference>
<proteinExistence type="predicted"/>
<protein>
    <submittedName>
        <fullName evidence="2">Sugar ABC transporter substrate-binding protein</fullName>
    </submittedName>
</protein>
<evidence type="ECO:0000313" key="2">
    <source>
        <dbReference type="EMBL" id="AHF23834.1"/>
    </source>
</evidence>
<evidence type="ECO:0000256" key="1">
    <source>
        <dbReference type="SAM" id="SignalP"/>
    </source>
</evidence>
<organism evidence="2">
    <name type="scientific">uncultured bacterium Contig1767</name>
    <dbReference type="NCBI Taxonomy" id="1393509"/>
    <lineage>
        <taxon>Bacteria</taxon>
        <taxon>environmental samples</taxon>
    </lineage>
</organism>
<name>W0FK92_9BACT</name>
<reference evidence="2" key="1">
    <citation type="journal article" date="2013" name="PLoS ONE">
        <title>Metagenomic insights into the carbohydrate-active enzymes carried by the microorganisms adhering to solid digesta in the rumen of cows.</title>
        <authorList>
            <person name="Wang L."/>
            <person name="Hatem A."/>
            <person name="Catalyurek U.V."/>
            <person name="Morrison M."/>
            <person name="Yu Z."/>
        </authorList>
    </citation>
    <scope>NUCLEOTIDE SEQUENCE</scope>
</reference>
<dbReference type="InterPro" id="IPR050490">
    <property type="entry name" value="Bact_solute-bd_prot1"/>
</dbReference>
<dbReference type="SUPFAM" id="SSF53850">
    <property type="entry name" value="Periplasmic binding protein-like II"/>
    <property type="match status" value="1"/>
</dbReference>
<dbReference type="AlphaFoldDB" id="W0FK92"/>
<feature type="chain" id="PRO_5004788782" evidence="1">
    <location>
        <begin position="25"/>
        <end position="536"/>
    </location>
</feature>
<dbReference type="Gene3D" id="3.40.190.10">
    <property type="entry name" value="Periplasmic binding protein-like II"/>
    <property type="match status" value="2"/>
</dbReference>